<evidence type="ECO:0008006" key="3">
    <source>
        <dbReference type="Google" id="ProtNLM"/>
    </source>
</evidence>
<name>A0ABY4SE50_AQUTE</name>
<evidence type="ECO:0000313" key="1">
    <source>
        <dbReference type="EMBL" id="URI11596.1"/>
    </source>
</evidence>
<dbReference type="RefSeq" id="WP_250199790.1">
    <property type="nucleotide sequence ID" value="NZ_CP097636.1"/>
</dbReference>
<reference evidence="1" key="1">
    <citation type="submission" date="2022-05" db="EMBL/GenBank/DDBJ databases">
        <title>An RpoN-dependent PEP-CTERM gene is involved in floc formation of an Aquincola tertiaricarbonis strain.</title>
        <authorList>
            <person name="Qiu D."/>
            <person name="Xia M."/>
        </authorList>
    </citation>
    <scope>NUCLEOTIDE SEQUENCE</scope>
    <source>
        <strain evidence="1">RN12</strain>
    </source>
</reference>
<dbReference type="EMBL" id="CP097636">
    <property type="protein sequence ID" value="URI11596.1"/>
    <property type="molecule type" value="Genomic_DNA"/>
</dbReference>
<evidence type="ECO:0000313" key="2">
    <source>
        <dbReference type="Proteomes" id="UP001056201"/>
    </source>
</evidence>
<dbReference type="PROSITE" id="PS51257">
    <property type="entry name" value="PROKAR_LIPOPROTEIN"/>
    <property type="match status" value="1"/>
</dbReference>
<gene>
    <name evidence="1" type="ORF">MW290_21905</name>
</gene>
<protein>
    <recommendedName>
        <fullName evidence="3">DUF4136 domain-containing protein</fullName>
    </recommendedName>
</protein>
<accession>A0ABY4SE50</accession>
<keyword evidence="2" id="KW-1185">Reference proteome</keyword>
<dbReference type="Proteomes" id="UP001056201">
    <property type="component" value="Chromosome 2"/>
</dbReference>
<sequence length="223" mass="22066">MTELHTRSTTRPTPHRRLALITTAAAAAALLAGCAAEPKIEGQWTAPQRPTLKLAGARVLVACEAVDPAVKRICEDQMAGAVVAQGGSAVIAPDITPPAPGQPVPDNQYLAPARQAGAIAVLATTVSAWAGASGGGGPSFSIGLGSFGFGSGRVGGGVGVAVPIGGGERRSTAYAASSRIIDARGGQVIWTARASAPPSDDIQGPLGGLATAIMNGAQEAGVF</sequence>
<organism evidence="1 2">
    <name type="scientific">Aquincola tertiaricarbonis</name>
    <dbReference type="NCBI Taxonomy" id="391953"/>
    <lineage>
        <taxon>Bacteria</taxon>
        <taxon>Pseudomonadati</taxon>
        <taxon>Pseudomonadota</taxon>
        <taxon>Betaproteobacteria</taxon>
        <taxon>Burkholderiales</taxon>
        <taxon>Sphaerotilaceae</taxon>
        <taxon>Aquincola</taxon>
    </lineage>
</organism>
<proteinExistence type="predicted"/>